<evidence type="ECO:0000313" key="7">
    <source>
        <dbReference type="Proteomes" id="UP000007879"/>
    </source>
</evidence>
<evidence type="ECO:0000256" key="3">
    <source>
        <dbReference type="ARBA" id="ARBA00022729"/>
    </source>
</evidence>
<name>A0A1X7VW90_AMPQE</name>
<dbReference type="Pfam" id="PF03128">
    <property type="entry name" value="CXCXC"/>
    <property type="match status" value="4"/>
</dbReference>
<dbReference type="InParanoid" id="A0A1X7VW90"/>
<feature type="chain" id="PRO_5010890383" evidence="5">
    <location>
        <begin position="27"/>
        <end position="349"/>
    </location>
</feature>
<evidence type="ECO:0000313" key="6">
    <source>
        <dbReference type="EnsemblMetazoa" id="Aqu2.1.44130_001"/>
    </source>
</evidence>
<keyword evidence="3 5" id="KW-0732">Signal</keyword>
<reference evidence="6" key="2">
    <citation type="submission" date="2017-05" db="UniProtKB">
        <authorList>
            <consortium name="EnsemblMetazoa"/>
        </authorList>
    </citation>
    <scope>IDENTIFICATION</scope>
</reference>
<dbReference type="OrthoDB" id="9981160at2759"/>
<evidence type="ECO:0000256" key="1">
    <source>
        <dbReference type="ARBA" id="ARBA00004613"/>
    </source>
</evidence>
<gene>
    <name evidence="6" type="primary">109580550</name>
</gene>
<organism evidence="6">
    <name type="scientific">Amphimedon queenslandica</name>
    <name type="common">Sponge</name>
    <dbReference type="NCBI Taxonomy" id="400682"/>
    <lineage>
        <taxon>Eukaryota</taxon>
        <taxon>Metazoa</taxon>
        <taxon>Porifera</taxon>
        <taxon>Demospongiae</taxon>
        <taxon>Heteroscleromorpha</taxon>
        <taxon>Haplosclerida</taxon>
        <taxon>Niphatidae</taxon>
        <taxon>Amphimedon</taxon>
    </lineage>
</organism>
<evidence type="ECO:0000256" key="4">
    <source>
        <dbReference type="SAM" id="MobiDB-lite"/>
    </source>
</evidence>
<proteinExistence type="predicted"/>
<evidence type="ECO:0000256" key="2">
    <source>
        <dbReference type="ARBA" id="ARBA00022525"/>
    </source>
</evidence>
<keyword evidence="7" id="KW-1185">Reference proteome</keyword>
<dbReference type="EnsemblMetazoa" id="XM_019993854.1">
    <property type="protein sequence ID" value="XP_019849413.1"/>
    <property type="gene ID" value="LOC109580550"/>
</dbReference>
<dbReference type="GO" id="GO:0005576">
    <property type="term" value="C:extracellular region"/>
    <property type="evidence" value="ECO:0007669"/>
    <property type="project" value="UniProtKB-SubCell"/>
</dbReference>
<accession>A0A1X7VW90</accession>
<dbReference type="InterPro" id="IPR004153">
    <property type="entry name" value="CXCXC_repeat"/>
</dbReference>
<sequence length="349" mass="40527">MGSSPRSVYLGLSLILLTCFIIAVQGQYPTRHFLQRPLPPPRRLDSEFHQSSLTHIKVTSNIPVRSRSGLRPPSRRPQPARELNYIQNRRPYDNNRRPYDNNRRPYDTNRRPYDTIRRPYDTNRHHPQNPFQRHSHSHDQRPYLPRPPVHVGPYPTVRGRVYPLPPPVPAPYTTIRRCNRNQQCPSGKTFDYNQCKCVCIVQVTTCPGAMNYNSDTCKCECSSRLVCNQYQRRNDAQCRCDPIHSPPHPPTTTVTTSSCPATSRYLCSPRQILNLRTCQCQCPRFSANRCSSLQVLDQRTCQCVCRNRSGRCPYGKIMNRNTCQCECPLVLTIRCYYPRRMDPNTCNCR</sequence>
<feature type="compositionally biased region" description="Basic and acidic residues" evidence="4">
    <location>
        <begin position="90"/>
        <end position="124"/>
    </location>
</feature>
<dbReference type="AlphaFoldDB" id="A0A1X7VW90"/>
<feature type="compositionally biased region" description="Low complexity" evidence="4">
    <location>
        <begin position="63"/>
        <end position="72"/>
    </location>
</feature>
<feature type="signal peptide" evidence="5">
    <location>
        <begin position="1"/>
        <end position="26"/>
    </location>
</feature>
<keyword evidence="2" id="KW-0964">Secreted</keyword>
<dbReference type="EnsemblMetazoa" id="Aqu2.1.44130_001">
    <property type="protein sequence ID" value="Aqu2.1.44130_001"/>
    <property type="gene ID" value="Aqu2.1.44130"/>
</dbReference>
<reference evidence="7" key="1">
    <citation type="journal article" date="2010" name="Nature">
        <title>The Amphimedon queenslandica genome and the evolution of animal complexity.</title>
        <authorList>
            <person name="Srivastava M."/>
            <person name="Simakov O."/>
            <person name="Chapman J."/>
            <person name="Fahey B."/>
            <person name="Gauthier M.E."/>
            <person name="Mitros T."/>
            <person name="Richards G.S."/>
            <person name="Conaco C."/>
            <person name="Dacre M."/>
            <person name="Hellsten U."/>
            <person name="Larroux C."/>
            <person name="Putnam N.H."/>
            <person name="Stanke M."/>
            <person name="Adamska M."/>
            <person name="Darling A."/>
            <person name="Degnan S.M."/>
            <person name="Oakley T.H."/>
            <person name="Plachetzki D.C."/>
            <person name="Zhai Y."/>
            <person name="Adamski M."/>
            <person name="Calcino A."/>
            <person name="Cummins S.F."/>
            <person name="Goodstein D.M."/>
            <person name="Harris C."/>
            <person name="Jackson D.J."/>
            <person name="Leys S.P."/>
            <person name="Shu S."/>
            <person name="Woodcroft B.J."/>
            <person name="Vervoort M."/>
            <person name="Kosik K.S."/>
            <person name="Manning G."/>
            <person name="Degnan B.M."/>
            <person name="Rokhsar D.S."/>
        </authorList>
    </citation>
    <scope>NUCLEOTIDE SEQUENCE [LARGE SCALE GENOMIC DNA]</scope>
</reference>
<feature type="region of interest" description="Disordered" evidence="4">
    <location>
        <begin position="59"/>
        <end position="143"/>
    </location>
</feature>
<dbReference type="Proteomes" id="UP000007879">
    <property type="component" value="Unassembled WGS sequence"/>
</dbReference>
<dbReference type="KEGG" id="aqu:109580550"/>
<evidence type="ECO:0000256" key="5">
    <source>
        <dbReference type="SAM" id="SignalP"/>
    </source>
</evidence>
<comment type="subcellular location">
    <subcellularLocation>
        <location evidence="1">Secreted</location>
    </subcellularLocation>
</comment>
<protein>
    <submittedName>
        <fullName evidence="6">Uncharacterized protein</fullName>
    </submittedName>
</protein>